<evidence type="ECO:0000313" key="6">
    <source>
        <dbReference type="Proteomes" id="UP000321816"/>
    </source>
</evidence>
<dbReference type="InterPro" id="IPR023696">
    <property type="entry name" value="Ureohydrolase_dom_sf"/>
</dbReference>
<organism evidence="5 6">
    <name type="scientific">Alkalicoccus halolimnae</name>
    <dbReference type="NCBI Taxonomy" id="1667239"/>
    <lineage>
        <taxon>Bacteria</taxon>
        <taxon>Bacillati</taxon>
        <taxon>Bacillota</taxon>
        <taxon>Bacilli</taxon>
        <taxon>Bacillales</taxon>
        <taxon>Bacillaceae</taxon>
        <taxon>Alkalicoccus</taxon>
    </lineage>
</organism>
<dbReference type="OrthoDB" id="9788689at2"/>
<feature type="binding site" evidence="3">
    <location>
        <position position="147"/>
    </location>
    <ligand>
        <name>Mn(2+)</name>
        <dbReference type="ChEBI" id="CHEBI:29035"/>
        <label>1</label>
    </ligand>
</feature>
<protein>
    <submittedName>
        <fullName evidence="5">Agmatinase family protein</fullName>
    </submittedName>
</protein>
<comment type="cofactor">
    <cofactor evidence="3">
        <name>Mn(2+)</name>
        <dbReference type="ChEBI" id="CHEBI:29035"/>
    </cofactor>
    <text evidence="3">Binds 2 manganese ions per subunit.</text>
</comment>
<dbReference type="PROSITE" id="PS51409">
    <property type="entry name" value="ARGINASE_2"/>
    <property type="match status" value="1"/>
</dbReference>
<feature type="binding site" evidence="3">
    <location>
        <position position="149"/>
    </location>
    <ligand>
        <name>Mn(2+)</name>
        <dbReference type="ChEBI" id="CHEBI:29035"/>
        <label>1</label>
    </ligand>
</feature>
<feature type="binding site" evidence="3">
    <location>
        <position position="241"/>
    </location>
    <ligand>
        <name>Mn(2+)</name>
        <dbReference type="ChEBI" id="CHEBI:29035"/>
        <label>1</label>
    </ligand>
</feature>
<evidence type="ECO:0000313" key="5">
    <source>
        <dbReference type="EMBL" id="WWD81202.1"/>
    </source>
</evidence>
<dbReference type="PANTHER" id="PTHR11358">
    <property type="entry name" value="ARGINASE/AGMATINASE"/>
    <property type="match status" value="1"/>
</dbReference>
<feature type="binding site" evidence="3">
    <location>
        <position position="151"/>
    </location>
    <ligand>
        <name>Mn(2+)</name>
        <dbReference type="ChEBI" id="CHEBI:29035"/>
        <label>1</label>
    </ligand>
</feature>
<evidence type="ECO:0000256" key="3">
    <source>
        <dbReference type="PIRSR" id="PIRSR036979-1"/>
    </source>
</evidence>
<sequence length="318" mass="34749">MGSKYIYGNTPCFLQGENLIAEPQKEKEMDVIVYGVPWEGAVTWGDYTGCELGPKVMRLSSGRYSGYLPELDHLDVFSCLKLGDKGDVAVTPADPEETMKKIRNFSKDVWDSSSFPIALGGDHGITFPIIEGLIESSGKKVGIIHLDAHYDNNLHSNGDPYGRGAPFARLYETEGVVNESLVHMGIHGPRNKPENGKLAQEVGAKTLTIQDIRKADSPREIARKAYELASKDTDVVYLSICSDVLDHAFNPGGPVDGNGLSSFELLEIVHEVCSLGVAGMDFVEVYPQQDQTDFSSHFASFIALYALAGEINKRSKNS</sequence>
<dbReference type="CDD" id="cd09990">
    <property type="entry name" value="Agmatinase-like"/>
    <property type="match status" value="1"/>
</dbReference>
<name>A0A5C7FMB3_9BACI</name>
<dbReference type="AlphaFoldDB" id="A0A5C7FMB3"/>
<keyword evidence="3" id="KW-0464">Manganese</keyword>
<dbReference type="EMBL" id="CP144914">
    <property type="protein sequence ID" value="WWD81202.1"/>
    <property type="molecule type" value="Genomic_DNA"/>
</dbReference>
<dbReference type="PIRSF" id="PIRSF036979">
    <property type="entry name" value="Arginase"/>
    <property type="match status" value="1"/>
</dbReference>
<dbReference type="InterPro" id="IPR006035">
    <property type="entry name" value="Ureohydrolase"/>
</dbReference>
<keyword evidence="1 3" id="KW-0479">Metal-binding</keyword>
<evidence type="ECO:0000256" key="2">
    <source>
        <dbReference type="ARBA" id="ARBA00022801"/>
    </source>
</evidence>
<dbReference type="Gene3D" id="3.40.800.10">
    <property type="entry name" value="Ureohydrolase domain"/>
    <property type="match status" value="1"/>
</dbReference>
<dbReference type="SUPFAM" id="SSF52768">
    <property type="entry name" value="Arginase/deacetylase"/>
    <property type="match status" value="1"/>
</dbReference>
<accession>A0A5C7FMB3</accession>
<dbReference type="GO" id="GO:0008783">
    <property type="term" value="F:agmatinase activity"/>
    <property type="evidence" value="ECO:0007669"/>
    <property type="project" value="TreeGrafter"/>
</dbReference>
<proteinExistence type="inferred from homology"/>
<evidence type="ECO:0000256" key="4">
    <source>
        <dbReference type="PROSITE-ProRule" id="PRU00742"/>
    </source>
</evidence>
<dbReference type="Pfam" id="PF00491">
    <property type="entry name" value="Arginase"/>
    <property type="match status" value="1"/>
</dbReference>
<dbReference type="RefSeq" id="WP_147803026.1">
    <property type="nucleotide sequence ID" value="NZ_CP144914.1"/>
</dbReference>
<reference evidence="5 6" key="1">
    <citation type="submission" date="2024-01" db="EMBL/GenBank/DDBJ databases">
        <title>Complete Genome Sequence of Alkalicoccus halolimnae BZ-SZ-XJ29T, a Moderately Halophilic Bacterium Isolated from a Salt Lake.</title>
        <authorList>
            <person name="Zhao B."/>
        </authorList>
    </citation>
    <scope>NUCLEOTIDE SEQUENCE [LARGE SCALE GENOMIC DNA]</scope>
    <source>
        <strain evidence="5 6">BZ-SZ-XJ29</strain>
    </source>
</reference>
<gene>
    <name evidence="5" type="ORF">FTX54_006540</name>
</gene>
<dbReference type="Proteomes" id="UP000321816">
    <property type="component" value="Chromosome"/>
</dbReference>
<comment type="similarity">
    <text evidence="4">Belongs to the arginase family.</text>
</comment>
<keyword evidence="6" id="KW-1185">Reference proteome</keyword>
<dbReference type="KEGG" id="ahal:FTX54_006540"/>
<evidence type="ECO:0000256" key="1">
    <source>
        <dbReference type="ARBA" id="ARBA00022723"/>
    </source>
</evidence>
<keyword evidence="2" id="KW-0378">Hydrolase</keyword>
<dbReference type="GO" id="GO:0046872">
    <property type="term" value="F:metal ion binding"/>
    <property type="evidence" value="ECO:0007669"/>
    <property type="project" value="UniProtKB-KW"/>
</dbReference>
<feature type="binding site" evidence="3">
    <location>
        <position position="123"/>
    </location>
    <ligand>
        <name>Mn(2+)</name>
        <dbReference type="ChEBI" id="CHEBI:29035"/>
        <label>1</label>
    </ligand>
</feature>
<dbReference type="PANTHER" id="PTHR11358:SF26">
    <property type="entry name" value="GUANIDINO ACID HYDROLASE, MITOCHONDRIAL"/>
    <property type="match status" value="1"/>
</dbReference>
<dbReference type="GO" id="GO:0033389">
    <property type="term" value="P:putrescine biosynthetic process from arginine, via agmatine"/>
    <property type="evidence" value="ECO:0007669"/>
    <property type="project" value="TreeGrafter"/>
</dbReference>
<feature type="binding site" evidence="3">
    <location>
        <position position="243"/>
    </location>
    <ligand>
        <name>Mn(2+)</name>
        <dbReference type="ChEBI" id="CHEBI:29035"/>
        <label>1</label>
    </ligand>
</feature>